<sequence>MPEQEEELEEKEEEDQIPLGMLLSGLIRVVPLAAYVHPYCLSLHGPLCLAAPCSASTLQAGQGVRPTGRAERPGTNATRHATPRYVKRSHAAPIHAACTRHQREV</sequence>
<comment type="caution">
    <text evidence="2">The sequence shown here is derived from an EMBL/GenBank/DDBJ whole genome shotgun (WGS) entry which is preliminary data.</text>
</comment>
<evidence type="ECO:0000256" key="1">
    <source>
        <dbReference type="SAM" id="MobiDB-lite"/>
    </source>
</evidence>
<evidence type="ECO:0000313" key="3">
    <source>
        <dbReference type="Proteomes" id="UP001487740"/>
    </source>
</evidence>
<dbReference type="EMBL" id="JARAKH010000021">
    <property type="protein sequence ID" value="KAK8392909.1"/>
    <property type="molecule type" value="Genomic_DNA"/>
</dbReference>
<feature type="region of interest" description="Disordered" evidence="1">
    <location>
        <begin position="59"/>
        <end position="79"/>
    </location>
</feature>
<gene>
    <name evidence="2" type="ORF">O3P69_013138</name>
</gene>
<proteinExistence type="predicted"/>
<dbReference type="AlphaFoldDB" id="A0AAW0TYS1"/>
<name>A0AAW0TYS1_SCYPA</name>
<organism evidence="2 3">
    <name type="scientific">Scylla paramamosain</name>
    <name type="common">Mud crab</name>
    <dbReference type="NCBI Taxonomy" id="85552"/>
    <lineage>
        <taxon>Eukaryota</taxon>
        <taxon>Metazoa</taxon>
        <taxon>Ecdysozoa</taxon>
        <taxon>Arthropoda</taxon>
        <taxon>Crustacea</taxon>
        <taxon>Multicrustacea</taxon>
        <taxon>Malacostraca</taxon>
        <taxon>Eumalacostraca</taxon>
        <taxon>Eucarida</taxon>
        <taxon>Decapoda</taxon>
        <taxon>Pleocyemata</taxon>
        <taxon>Brachyura</taxon>
        <taxon>Eubrachyura</taxon>
        <taxon>Portunoidea</taxon>
        <taxon>Portunidae</taxon>
        <taxon>Portuninae</taxon>
        <taxon>Scylla</taxon>
    </lineage>
</organism>
<keyword evidence="3" id="KW-1185">Reference proteome</keyword>
<evidence type="ECO:0000313" key="2">
    <source>
        <dbReference type="EMBL" id="KAK8392909.1"/>
    </source>
</evidence>
<reference evidence="2 3" key="1">
    <citation type="submission" date="2023-03" db="EMBL/GenBank/DDBJ databases">
        <title>High-quality genome of Scylla paramamosain provides insights in environmental adaptation.</title>
        <authorList>
            <person name="Zhang L."/>
        </authorList>
    </citation>
    <scope>NUCLEOTIDE SEQUENCE [LARGE SCALE GENOMIC DNA]</scope>
    <source>
        <strain evidence="2">LZ_2023a</strain>
        <tissue evidence="2">Muscle</tissue>
    </source>
</reference>
<accession>A0AAW0TYS1</accession>
<dbReference type="Proteomes" id="UP001487740">
    <property type="component" value="Unassembled WGS sequence"/>
</dbReference>
<protein>
    <submittedName>
        <fullName evidence="2">Uncharacterized protein</fullName>
    </submittedName>
</protein>